<dbReference type="AlphaFoldDB" id="A0A074YKB3"/>
<dbReference type="PANTHER" id="PTHR24072">
    <property type="entry name" value="RHO FAMILY GTPASE"/>
    <property type="match status" value="1"/>
</dbReference>
<keyword evidence="1" id="KW-0547">Nucleotide-binding</keyword>
<dbReference type="RefSeq" id="XP_029763533.1">
    <property type="nucleotide sequence ID" value="XM_029905043.1"/>
</dbReference>
<dbReference type="STRING" id="1043002.A0A074YKB3"/>
<dbReference type="Pfam" id="PF00071">
    <property type="entry name" value="Ras"/>
    <property type="match status" value="1"/>
</dbReference>
<organism evidence="3 4">
    <name type="scientific">Aureobasidium pullulans EXF-150</name>
    <dbReference type="NCBI Taxonomy" id="1043002"/>
    <lineage>
        <taxon>Eukaryota</taxon>
        <taxon>Fungi</taxon>
        <taxon>Dikarya</taxon>
        <taxon>Ascomycota</taxon>
        <taxon>Pezizomycotina</taxon>
        <taxon>Dothideomycetes</taxon>
        <taxon>Dothideomycetidae</taxon>
        <taxon>Dothideales</taxon>
        <taxon>Saccotheciaceae</taxon>
        <taxon>Aureobasidium</taxon>
    </lineage>
</organism>
<dbReference type="EMBL" id="KL584977">
    <property type="protein sequence ID" value="KEQ87346.1"/>
    <property type="molecule type" value="Genomic_DNA"/>
</dbReference>
<dbReference type="GO" id="GO:0007264">
    <property type="term" value="P:small GTPase-mediated signal transduction"/>
    <property type="evidence" value="ECO:0007669"/>
    <property type="project" value="InterPro"/>
</dbReference>
<dbReference type="Proteomes" id="UP000030706">
    <property type="component" value="Unassembled WGS sequence"/>
</dbReference>
<sequence>MEAQEVSILLLGDAEVGKTTFLSRLALGPNNTTSSLPILRDLDQPFTFDLRSRTRPIRLEFSDTSSPTTYTLLRPSLILLCFSIPSRESLTSLSTKWKHIVETHFNYDESIPVVVLGLKRDLRNDDGEEGMVFPQEGVRVAAEMRCDRYCECSAVTGELCAQVWEDIVKTAVATTTEQGGRSEPPPCMIM</sequence>
<dbReference type="GeneID" id="40747349"/>
<accession>A0A074YKB3</accession>
<dbReference type="HOGENOM" id="CLU_041217_21_4_1"/>
<reference evidence="3 4" key="1">
    <citation type="journal article" date="2014" name="BMC Genomics">
        <title>Genome sequencing of four Aureobasidium pullulans varieties: biotechnological potential, stress tolerance, and description of new species.</title>
        <authorList>
            <person name="Gostin Ar C."/>
            <person name="Ohm R.A."/>
            <person name="Kogej T."/>
            <person name="Sonjak S."/>
            <person name="Turk M."/>
            <person name="Zajc J."/>
            <person name="Zalar P."/>
            <person name="Grube M."/>
            <person name="Sun H."/>
            <person name="Han J."/>
            <person name="Sharma A."/>
            <person name="Chiniquy J."/>
            <person name="Ngan C.Y."/>
            <person name="Lipzen A."/>
            <person name="Barry K."/>
            <person name="Grigoriev I.V."/>
            <person name="Gunde-Cimerman N."/>
        </authorList>
    </citation>
    <scope>NUCLEOTIDE SEQUENCE [LARGE SCALE GENOMIC DNA]</scope>
    <source>
        <strain evidence="3 4">EXF-150</strain>
    </source>
</reference>
<dbReference type="PRINTS" id="PR00449">
    <property type="entry name" value="RASTRNSFRMNG"/>
</dbReference>
<protein>
    <submittedName>
        <fullName evidence="3">p-loop containing nucleoside triphosphate hydrolase protein</fullName>
    </submittedName>
</protein>
<proteinExistence type="predicted"/>
<keyword evidence="4" id="KW-1185">Reference proteome</keyword>
<dbReference type="PROSITE" id="PS51421">
    <property type="entry name" value="RAS"/>
    <property type="match status" value="1"/>
</dbReference>
<evidence type="ECO:0000256" key="1">
    <source>
        <dbReference type="ARBA" id="ARBA00022741"/>
    </source>
</evidence>
<name>A0A074YKB3_AURPU</name>
<dbReference type="OrthoDB" id="25896at2759"/>
<evidence type="ECO:0000313" key="4">
    <source>
        <dbReference type="Proteomes" id="UP000030706"/>
    </source>
</evidence>
<dbReference type="PROSITE" id="PS51420">
    <property type="entry name" value="RHO"/>
    <property type="match status" value="1"/>
</dbReference>
<keyword evidence="3" id="KW-0378">Hydrolase</keyword>
<dbReference type="SMART" id="SM00173">
    <property type="entry name" value="RAS"/>
    <property type="match status" value="1"/>
</dbReference>
<dbReference type="GO" id="GO:0005525">
    <property type="term" value="F:GTP binding"/>
    <property type="evidence" value="ECO:0007669"/>
    <property type="project" value="UniProtKB-KW"/>
</dbReference>
<dbReference type="SMART" id="SM00175">
    <property type="entry name" value="RAB"/>
    <property type="match status" value="1"/>
</dbReference>
<evidence type="ECO:0000313" key="3">
    <source>
        <dbReference type="EMBL" id="KEQ87346.1"/>
    </source>
</evidence>
<evidence type="ECO:0000256" key="2">
    <source>
        <dbReference type="ARBA" id="ARBA00023134"/>
    </source>
</evidence>
<dbReference type="InterPro" id="IPR003578">
    <property type="entry name" value="Small_GTPase_Rho"/>
</dbReference>
<dbReference type="InterPro" id="IPR027417">
    <property type="entry name" value="P-loop_NTPase"/>
</dbReference>
<dbReference type="SUPFAM" id="SSF52540">
    <property type="entry name" value="P-loop containing nucleoside triphosphate hydrolases"/>
    <property type="match status" value="1"/>
</dbReference>
<dbReference type="GO" id="GO:0003924">
    <property type="term" value="F:GTPase activity"/>
    <property type="evidence" value="ECO:0007669"/>
    <property type="project" value="InterPro"/>
</dbReference>
<dbReference type="SMART" id="SM00174">
    <property type="entry name" value="RHO"/>
    <property type="match status" value="1"/>
</dbReference>
<dbReference type="Gene3D" id="3.40.50.300">
    <property type="entry name" value="P-loop containing nucleotide triphosphate hydrolases"/>
    <property type="match status" value="1"/>
</dbReference>
<gene>
    <name evidence="3" type="ORF">M438DRAFT_343705</name>
</gene>
<keyword evidence="2" id="KW-0342">GTP-binding</keyword>
<dbReference type="InterPro" id="IPR001806">
    <property type="entry name" value="Small_GTPase"/>
</dbReference>